<evidence type="ECO:0000259" key="1">
    <source>
        <dbReference type="Pfam" id="PF01402"/>
    </source>
</evidence>
<keyword evidence="3" id="KW-1185">Reference proteome</keyword>
<proteinExistence type="predicted"/>
<reference evidence="2 3" key="1">
    <citation type="submission" date="2019-05" db="EMBL/GenBank/DDBJ databases">
        <title>We sequenced the genome of Paenibacillus hemerocallicola KCTC 33185 for further insight into its adaptation and study the phylogeny of Paenibacillus.</title>
        <authorList>
            <person name="Narsing Rao M.P."/>
        </authorList>
    </citation>
    <scope>NUCLEOTIDE SEQUENCE [LARGE SCALE GENOMIC DNA]</scope>
    <source>
        <strain evidence="2 3">KCTC 33185</strain>
    </source>
</reference>
<gene>
    <name evidence="2" type="ORF">FE784_26415</name>
</gene>
<dbReference type="OrthoDB" id="2627741at2"/>
<dbReference type="InterPro" id="IPR013321">
    <property type="entry name" value="Arc_rbn_hlx_hlx"/>
</dbReference>
<dbReference type="SUPFAM" id="SSF47598">
    <property type="entry name" value="Ribbon-helix-helix"/>
    <property type="match status" value="1"/>
</dbReference>
<feature type="domain" description="Ribbon-helix-helix protein CopG" evidence="1">
    <location>
        <begin position="18"/>
        <end position="54"/>
    </location>
</feature>
<accession>A0A5C4T2F8</accession>
<dbReference type="Proteomes" id="UP000307943">
    <property type="component" value="Unassembled WGS sequence"/>
</dbReference>
<dbReference type="GO" id="GO:0006355">
    <property type="term" value="P:regulation of DNA-templated transcription"/>
    <property type="evidence" value="ECO:0007669"/>
    <property type="project" value="InterPro"/>
</dbReference>
<dbReference type="RefSeq" id="WP_139605257.1">
    <property type="nucleotide sequence ID" value="NZ_VDCQ01000046.1"/>
</dbReference>
<organism evidence="2 3">
    <name type="scientific">Paenibacillus hemerocallicola</name>
    <dbReference type="NCBI Taxonomy" id="1172614"/>
    <lineage>
        <taxon>Bacteria</taxon>
        <taxon>Bacillati</taxon>
        <taxon>Bacillota</taxon>
        <taxon>Bacilli</taxon>
        <taxon>Bacillales</taxon>
        <taxon>Paenibacillaceae</taxon>
        <taxon>Paenibacillus</taxon>
    </lineage>
</organism>
<dbReference type="AlphaFoldDB" id="A0A5C4T2F8"/>
<sequence length="67" mass="7719">MSGDEFIVTRKEDSQTVTVTVRMEAAMQNKLEELARQSNRSRNELILMALEYALKNVKFVNNAKNDK</sequence>
<evidence type="ECO:0000313" key="2">
    <source>
        <dbReference type="EMBL" id="TNJ63203.1"/>
    </source>
</evidence>
<protein>
    <submittedName>
        <fullName evidence="2">CopG family transcriptional regulator</fullName>
    </submittedName>
</protein>
<comment type="caution">
    <text evidence="2">The sequence shown here is derived from an EMBL/GenBank/DDBJ whole genome shotgun (WGS) entry which is preliminary data.</text>
</comment>
<evidence type="ECO:0000313" key="3">
    <source>
        <dbReference type="Proteomes" id="UP000307943"/>
    </source>
</evidence>
<dbReference type="InterPro" id="IPR010985">
    <property type="entry name" value="Ribbon_hlx_hlx"/>
</dbReference>
<name>A0A5C4T2F8_9BACL</name>
<dbReference type="InterPro" id="IPR002145">
    <property type="entry name" value="CopG"/>
</dbReference>
<dbReference type="EMBL" id="VDCQ01000046">
    <property type="protein sequence ID" value="TNJ63203.1"/>
    <property type="molecule type" value="Genomic_DNA"/>
</dbReference>
<dbReference type="Gene3D" id="1.10.1220.10">
    <property type="entry name" value="Met repressor-like"/>
    <property type="match status" value="1"/>
</dbReference>
<dbReference type="Pfam" id="PF01402">
    <property type="entry name" value="RHH_1"/>
    <property type="match status" value="1"/>
</dbReference>